<keyword evidence="1" id="KW-0812">Transmembrane</keyword>
<sequence length="165" mass="17035">MHNLAGNLDEESPVHARDPGVTFIEILVAIVLIGTVIVGILAAMRTSIVVSANAQEAAKVETALLNASDRVSRAPLKCAAGGYDPFVQAAIATWEGEGSAVATVTHLSYDADGGAFAPSSWIAGACPTDPTAQRVQRVEITITGPDGRVTRSIEVIKSKIGGTNV</sequence>
<accession>A0A4R7HXK7</accession>
<gene>
    <name evidence="2" type="ORF">BDK89_0753</name>
</gene>
<evidence type="ECO:0000313" key="2">
    <source>
        <dbReference type="EMBL" id="TDT15189.1"/>
    </source>
</evidence>
<name>A0A4R7HXK7_9ACTN</name>
<comment type="caution">
    <text evidence="2">The sequence shown here is derived from an EMBL/GenBank/DDBJ whole genome shotgun (WGS) entry which is preliminary data.</text>
</comment>
<keyword evidence="1" id="KW-1133">Transmembrane helix</keyword>
<dbReference type="AlphaFoldDB" id="A0A4R7HXK7"/>
<dbReference type="Proteomes" id="UP000294558">
    <property type="component" value="Unassembled WGS sequence"/>
</dbReference>
<organism evidence="2 3">
    <name type="scientific">Ilumatobacter fluminis</name>
    <dbReference type="NCBI Taxonomy" id="467091"/>
    <lineage>
        <taxon>Bacteria</taxon>
        <taxon>Bacillati</taxon>
        <taxon>Actinomycetota</taxon>
        <taxon>Acidimicrobiia</taxon>
        <taxon>Acidimicrobiales</taxon>
        <taxon>Ilumatobacteraceae</taxon>
        <taxon>Ilumatobacter</taxon>
    </lineage>
</organism>
<keyword evidence="1" id="KW-0472">Membrane</keyword>
<reference evidence="2 3" key="1">
    <citation type="submission" date="2019-03" db="EMBL/GenBank/DDBJ databases">
        <title>Sequencing the genomes of 1000 actinobacteria strains.</title>
        <authorList>
            <person name="Klenk H.-P."/>
        </authorList>
    </citation>
    <scope>NUCLEOTIDE SEQUENCE [LARGE SCALE GENOMIC DNA]</scope>
    <source>
        <strain evidence="2 3">DSM 18936</strain>
    </source>
</reference>
<evidence type="ECO:0000256" key="1">
    <source>
        <dbReference type="SAM" id="Phobius"/>
    </source>
</evidence>
<feature type="transmembrane region" description="Helical" evidence="1">
    <location>
        <begin position="20"/>
        <end position="43"/>
    </location>
</feature>
<proteinExistence type="predicted"/>
<evidence type="ECO:0000313" key="3">
    <source>
        <dbReference type="Proteomes" id="UP000294558"/>
    </source>
</evidence>
<keyword evidence="3" id="KW-1185">Reference proteome</keyword>
<evidence type="ECO:0008006" key="4">
    <source>
        <dbReference type="Google" id="ProtNLM"/>
    </source>
</evidence>
<protein>
    <recommendedName>
        <fullName evidence="4">Prepilin-type N-terminal cleavage/methylation domain-containing protein</fullName>
    </recommendedName>
</protein>
<dbReference type="EMBL" id="SOAU01000001">
    <property type="protein sequence ID" value="TDT15189.1"/>
    <property type="molecule type" value="Genomic_DNA"/>
</dbReference>